<dbReference type="InterPro" id="IPR000485">
    <property type="entry name" value="AsnC-type_HTH_dom"/>
</dbReference>
<dbReference type="Proteomes" id="UP001378956">
    <property type="component" value="Unassembled WGS sequence"/>
</dbReference>
<evidence type="ECO:0000256" key="2">
    <source>
        <dbReference type="ARBA" id="ARBA00023125"/>
    </source>
</evidence>
<evidence type="ECO:0000313" key="6">
    <source>
        <dbReference type="Proteomes" id="UP001378956"/>
    </source>
</evidence>
<gene>
    <name evidence="5" type="ORF">WAE58_01335</name>
</gene>
<organism evidence="5 6">
    <name type="scientific">Pedobacter panaciterrae</name>
    <dbReference type="NCBI Taxonomy" id="363849"/>
    <lineage>
        <taxon>Bacteria</taxon>
        <taxon>Pseudomonadati</taxon>
        <taxon>Bacteroidota</taxon>
        <taxon>Sphingobacteriia</taxon>
        <taxon>Sphingobacteriales</taxon>
        <taxon>Sphingobacteriaceae</taxon>
        <taxon>Pedobacter</taxon>
    </lineage>
</organism>
<dbReference type="Pfam" id="PF13412">
    <property type="entry name" value="HTH_24"/>
    <property type="match status" value="1"/>
</dbReference>
<keyword evidence="3" id="KW-0804">Transcription</keyword>
<dbReference type="SUPFAM" id="SSF46785">
    <property type="entry name" value="Winged helix' DNA-binding domain"/>
    <property type="match status" value="1"/>
</dbReference>
<evidence type="ECO:0000256" key="3">
    <source>
        <dbReference type="ARBA" id="ARBA00023163"/>
    </source>
</evidence>
<dbReference type="SMART" id="SM00344">
    <property type="entry name" value="HTH_ASNC"/>
    <property type="match status" value="1"/>
</dbReference>
<dbReference type="SUPFAM" id="SSF54909">
    <property type="entry name" value="Dimeric alpha+beta barrel"/>
    <property type="match status" value="1"/>
</dbReference>
<dbReference type="InterPro" id="IPR036390">
    <property type="entry name" value="WH_DNA-bd_sf"/>
</dbReference>
<dbReference type="InterPro" id="IPR036388">
    <property type="entry name" value="WH-like_DNA-bd_sf"/>
</dbReference>
<keyword evidence="1" id="KW-0805">Transcription regulation</keyword>
<dbReference type="InterPro" id="IPR019887">
    <property type="entry name" value="Tscrpt_reg_AsnC/Lrp_C"/>
</dbReference>
<dbReference type="PROSITE" id="PS50956">
    <property type="entry name" value="HTH_ASNC_2"/>
    <property type="match status" value="1"/>
</dbReference>
<protein>
    <submittedName>
        <fullName evidence="5">Lrp/AsnC family transcriptional regulator</fullName>
    </submittedName>
</protein>
<dbReference type="Pfam" id="PF01037">
    <property type="entry name" value="AsnC_trans_reg"/>
    <property type="match status" value="1"/>
</dbReference>
<reference evidence="5 6" key="1">
    <citation type="submission" date="2024-03" db="EMBL/GenBank/DDBJ databases">
        <title>Sequence of Lycoming College Course Isolates.</title>
        <authorList>
            <person name="Plotts O."/>
            <person name="Newman J."/>
        </authorList>
    </citation>
    <scope>NUCLEOTIDE SEQUENCE [LARGE SCALE GENOMIC DNA]</scope>
    <source>
        <strain evidence="5 6">CJB-3</strain>
    </source>
</reference>
<comment type="caution">
    <text evidence="5">The sequence shown here is derived from an EMBL/GenBank/DDBJ whole genome shotgun (WGS) entry which is preliminary data.</text>
</comment>
<accession>A0ABU8NHV5</accession>
<dbReference type="RefSeq" id="WP_172663390.1">
    <property type="nucleotide sequence ID" value="NZ_JABMKW010000020.1"/>
</dbReference>
<dbReference type="PRINTS" id="PR00033">
    <property type="entry name" value="HTHASNC"/>
</dbReference>
<dbReference type="Gene3D" id="3.30.70.920">
    <property type="match status" value="1"/>
</dbReference>
<name>A0ABU8NHV5_9SPHI</name>
<evidence type="ECO:0000256" key="1">
    <source>
        <dbReference type="ARBA" id="ARBA00023015"/>
    </source>
</evidence>
<keyword evidence="6" id="KW-1185">Reference proteome</keyword>
<evidence type="ECO:0000313" key="5">
    <source>
        <dbReference type="EMBL" id="MEJ2901045.1"/>
    </source>
</evidence>
<dbReference type="InterPro" id="IPR019888">
    <property type="entry name" value="Tscrpt_reg_AsnC-like"/>
</dbReference>
<feature type="domain" description="HTH asnC-type" evidence="4">
    <location>
        <begin position="3"/>
        <end position="66"/>
    </location>
</feature>
<evidence type="ECO:0000259" key="4">
    <source>
        <dbReference type="PROSITE" id="PS50956"/>
    </source>
</evidence>
<dbReference type="InterPro" id="IPR011008">
    <property type="entry name" value="Dimeric_a/b-barrel"/>
</dbReference>
<dbReference type="PANTHER" id="PTHR30154">
    <property type="entry name" value="LEUCINE-RESPONSIVE REGULATORY PROTEIN"/>
    <property type="match status" value="1"/>
</dbReference>
<dbReference type="Gene3D" id="1.10.10.10">
    <property type="entry name" value="Winged helix-like DNA-binding domain superfamily/Winged helix DNA-binding domain"/>
    <property type="match status" value="1"/>
</dbReference>
<keyword evidence="2" id="KW-0238">DNA-binding</keyword>
<proteinExistence type="predicted"/>
<dbReference type="PANTHER" id="PTHR30154:SF34">
    <property type="entry name" value="TRANSCRIPTIONAL REGULATOR AZLB"/>
    <property type="match status" value="1"/>
</dbReference>
<sequence>MQLDTIDLELLKILQHDATLTNKELAVRLHRSVAAIQERRRKLIDQGYIKSTVAILDRNKIDRGLITFPHVHMSSHTAEILIQFEQEVSKFDEVMECFQMSGDSDFILKVATRDLDEYSDFLRDKLAKLANVSRVNSSFVLRVVKNVTAYPI</sequence>
<dbReference type="EMBL" id="JBBEUB010000001">
    <property type="protein sequence ID" value="MEJ2901045.1"/>
    <property type="molecule type" value="Genomic_DNA"/>
</dbReference>